<feature type="region of interest" description="Disordered" evidence="2">
    <location>
        <begin position="1"/>
        <end position="49"/>
    </location>
</feature>
<feature type="coiled-coil region" evidence="1">
    <location>
        <begin position="59"/>
        <end position="86"/>
    </location>
</feature>
<dbReference type="GeneID" id="63797606"/>
<dbReference type="AlphaFoldDB" id="A0A364L989"/>
<protein>
    <submittedName>
        <fullName evidence="3">Uncharacterized protein</fullName>
    </submittedName>
</protein>
<evidence type="ECO:0000313" key="3">
    <source>
        <dbReference type="EMBL" id="RAO72380.1"/>
    </source>
</evidence>
<organism evidence="3 4">
    <name type="scientific">Talaromyces amestolkiae</name>
    <dbReference type="NCBI Taxonomy" id="1196081"/>
    <lineage>
        <taxon>Eukaryota</taxon>
        <taxon>Fungi</taxon>
        <taxon>Dikarya</taxon>
        <taxon>Ascomycota</taxon>
        <taxon>Pezizomycotina</taxon>
        <taxon>Eurotiomycetes</taxon>
        <taxon>Eurotiomycetidae</taxon>
        <taxon>Eurotiales</taxon>
        <taxon>Trichocomaceae</taxon>
        <taxon>Talaromyces</taxon>
        <taxon>Talaromyces sect. Talaromyces</taxon>
    </lineage>
</organism>
<dbReference type="OrthoDB" id="4755094at2759"/>
<keyword evidence="1" id="KW-0175">Coiled coil</keyword>
<dbReference type="RefSeq" id="XP_040736894.1">
    <property type="nucleotide sequence ID" value="XM_040881192.1"/>
</dbReference>
<evidence type="ECO:0000256" key="1">
    <source>
        <dbReference type="SAM" id="Coils"/>
    </source>
</evidence>
<dbReference type="Proteomes" id="UP000249363">
    <property type="component" value="Unassembled WGS sequence"/>
</dbReference>
<feature type="compositionally biased region" description="Polar residues" evidence="2">
    <location>
        <begin position="1"/>
        <end position="12"/>
    </location>
</feature>
<gene>
    <name evidence="3" type="ORF">BHQ10_008392</name>
</gene>
<feature type="compositionally biased region" description="Polar residues" evidence="2">
    <location>
        <begin position="25"/>
        <end position="44"/>
    </location>
</feature>
<accession>A0A364L989</accession>
<evidence type="ECO:0000313" key="4">
    <source>
        <dbReference type="Proteomes" id="UP000249363"/>
    </source>
</evidence>
<proteinExistence type="predicted"/>
<reference evidence="3 4" key="1">
    <citation type="journal article" date="2017" name="Biotechnol. Biofuels">
        <title>Differential beta-glucosidase expression as a function of carbon source availability in Talaromyces amestolkiae: a genomic and proteomic approach.</title>
        <authorList>
            <person name="de Eugenio L.I."/>
            <person name="Mendez-Liter J.A."/>
            <person name="Nieto-Dominguez M."/>
            <person name="Alonso L."/>
            <person name="Gil-Munoz J."/>
            <person name="Barriuso J."/>
            <person name="Prieto A."/>
            <person name="Martinez M.J."/>
        </authorList>
    </citation>
    <scope>NUCLEOTIDE SEQUENCE [LARGE SCALE GENOMIC DNA]</scope>
    <source>
        <strain evidence="3 4">CIB</strain>
    </source>
</reference>
<evidence type="ECO:0000256" key="2">
    <source>
        <dbReference type="SAM" id="MobiDB-lite"/>
    </source>
</evidence>
<name>A0A364L989_TALAM</name>
<comment type="caution">
    <text evidence="3">The sequence shown here is derived from an EMBL/GenBank/DDBJ whole genome shotgun (WGS) entry which is preliminary data.</text>
</comment>
<keyword evidence="4" id="KW-1185">Reference proteome</keyword>
<sequence length="410" mass="47199">MVSETPNPSMLTTDEVHITRPSRGSPCQATENNDPSNIRTIQPESQHDPEFEYVPRLELENWKSKCEALNGLAQKLQEDLEEAHSLIFSLQPSQPPMTDTEAAREFKTLLTSVEQWVDTKISLSSNRSWSVVEQKGATMLLDLITAQGRSAFIYPGTDEYNIVAVIMRFLYDQFFSMDFYGPLSGAYKSFLSRIEHNMSQLDPPRDLRTRRTWHSETFTAIAKGPGFRDRVETMNRKLANDLFSILQVFITSTSHTQDIIDGLYENIIKRAYTLAFKMHLSVDEYDIQWSDFYHSQPNANIVIKNIDDFELLDLQRGRTVSARPPQVRIQWLFDVTPKLSVRKVLPNSHAKPKLLVKPRILVIVKENAGSEKNEIDDSHSGQYRTVLEMLDKANRPRKLKRVGLDRLIRR</sequence>
<dbReference type="EMBL" id="MIKG01000019">
    <property type="protein sequence ID" value="RAO72380.1"/>
    <property type="molecule type" value="Genomic_DNA"/>
</dbReference>